<dbReference type="SMART" id="SM00470">
    <property type="entry name" value="ParB"/>
    <property type="match status" value="1"/>
</dbReference>
<dbReference type="GO" id="GO:0003677">
    <property type="term" value="F:DNA binding"/>
    <property type="evidence" value="ECO:0007669"/>
    <property type="project" value="UniProtKB-KW"/>
</dbReference>
<evidence type="ECO:0000256" key="1">
    <source>
        <dbReference type="ARBA" id="ARBA00006295"/>
    </source>
</evidence>
<dbReference type="InterPro" id="IPR050336">
    <property type="entry name" value="Chromosome_partition/occlusion"/>
</dbReference>
<accession>A0A0N8GT11</accession>
<dbReference type="PANTHER" id="PTHR33375">
    <property type="entry name" value="CHROMOSOME-PARTITIONING PROTEIN PARB-RELATED"/>
    <property type="match status" value="1"/>
</dbReference>
<comment type="similarity">
    <text evidence="1">Belongs to the ParB family.</text>
</comment>
<protein>
    <recommendedName>
        <fullName evidence="4">ParB-like N-terminal domain-containing protein</fullName>
    </recommendedName>
</protein>
<dbReference type="FunFam" id="1.10.10.2830:FF:000001">
    <property type="entry name" value="Chromosome partitioning protein ParB"/>
    <property type="match status" value="1"/>
</dbReference>
<sequence>MAHKGGLGKGLDALIPSEPSRSAGSALYVPLDRIQPNPHQPRLSMAEDELQELADSIREHGILQPLLVAQNENGYTLIAGERRWRAAARAGLDTVPVIVRQATPQEMLELALIENVQRADLSPLETAEAYRQLSADFGLTHEEIGLKVGKHRTTVTNTLRLLDLSDHARQALIDQRISEGHARALLALSSPQAQAAALDSVLAHSLSVRQTEQLVARLQGEKPAPKPAPPVSPEVAAVEERLRSALGTRVVLQHGKKGGRVVIHYFSNEELESLISRLTKE</sequence>
<comment type="caution">
    <text evidence="5">The sequence shown here is derived from an EMBL/GenBank/DDBJ whole genome shotgun (WGS) entry which is preliminary data.</text>
</comment>
<dbReference type="EMBL" id="LGCM01000009">
    <property type="protein sequence ID" value="KPL90802.1"/>
    <property type="molecule type" value="Genomic_DNA"/>
</dbReference>
<feature type="domain" description="ParB-like N-terminal" evidence="4">
    <location>
        <begin position="27"/>
        <end position="116"/>
    </location>
</feature>
<dbReference type="Gene3D" id="3.90.1530.30">
    <property type="match status" value="1"/>
</dbReference>
<organism evidence="5 6">
    <name type="scientific">Levilinea saccharolytica</name>
    <dbReference type="NCBI Taxonomy" id="229921"/>
    <lineage>
        <taxon>Bacteria</taxon>
        <taxon>Bacillati</taxon>
        <taxon>Chloroflexota</taxon>
        <taxon>Anaerolineae</taxon>
        <taxon>Anaerolineales</taxon>
        <taxon>Anaerolineaceae</taxon>
        <taxon>Levilinea</taxon>
    </lineage>
</organism>
<dbReference type="InterPro" id="IPR003115">
    <property type="entry name" value="ParB_N"/>
</dbReference>
<name>A0A0N8GT11_9CHLR</name>
<evidence type="ECO:0000256" key="3">
    <source>
        <dbReference type="ARBA" id="ARBA00023125"/>
    </source>
</evidence>
<dbReference type="OrthoDB" id="9802051at2"/>
<keyword evidence="3" id="KW-0238">DNA-binding</keyword>
<dbReference type="Proteomes" id="UP000050501">
    <property type="component" value="Unassembled WGS sequence"/>
</dbReference>
<evidence type="ECO:0000256" key="2">
    <source>
        <dbReference type="ARBA" id="ARBA00022829"/>
    </source>
</evidence>
<evidence type="ECO:0000313" key="5">
    <source>
        <dbReference type="EMBL" id="KPL90802.1"/>
    </source>
</evidence>
<dbReference type="STRING" id="229921.ADN01_02275"/>
<reference evidence="5 6" key="1">
    <citation type="submission" date="2015-07" db="EMBL/GenBank/DDBJ databases">
        <title>Genome sequence of Levilinea saccharolytica DSM 16555.</title>
        <authorList>
            <person name="Hemp J."/>
            <person name="Ward L.M."/>
            <person name="Pace L.A."/>
            <person name="Fischer W.W."/>
        </authorList>
    </citation>
    <scope>NUCLEOTIDE SEQUENCE [LARGE SCALE GENOMIC DNA]</scope>
    <source>
        <strain evidence="5 6">KIBI-1</strain>
    </source>
</reference>
<dbReference type="GO" id="GO:0045881">
    <property type="term" value="P:positive regulation of sporulation resulting in formation of a cellular spore"/>
    <property type="evidence" value="ECO:0007669"/>
    <property type="project" value="TreeGrafter"/>
</dbReference>
<dbReference type="Gene3D" id="1.10.10.2830">
    <property type="match status" value="1"/>
</dbReference>
<dbReference type="InterPro" id="IPR057240">
    <property type="entry name" value="ParB_dimer_C"/>
</dbReference>
<dbReference type="InterPro" id="IPR004437">
    <property type="entry name" value="ParB/RepB/Spo0J"/>
</dbReference>
<dbReference type="SUPFAM" id="SSF109709">
    <property type="entry name" value="KorB DNA-binding domain-like"/>
    <property type="match status" value="1"/>
</dbReference>
<dbReference type="InterPro" id="IPR041468">
    <property type="entry name" value="HTH_ParB/Spo0J"/>
</dbReference>
<dbReference type="PANTHER" id="PTHR33375:SF1">
    <property type="entry name" value="CHROMOSOME-PARTITIONING PROTEIN PARB-RELATED"/>
    <property type="match status" value="1"/>
</dbReference>
<dbReference type="NCBIfam" id="TIGR00180">
    <property type="entry name" value="parB_part"/>
    <property type="match status" value="1"/>
</dbReference>
<dbReference type="GO" id="GO:0005694">
    <property type="term" value="C:chromosome"/>
    <property type="evidence" value="ECO:0007669"/>
    <property type="project" value="TreeGrafter"/>
</dbReference>
<dbReference type="Pfam" id="PF02195">
    <property type="entry name" value="ParB_N"/>
    <property type="match status" value="1"/>
</dbReference>
<dbReference type="Pfam" id="PF17762">
    <property type="entry name" value="HTH_ParB"/>
    <property type="match status" value="1"/>
</dbReference>
<dbReference type="AlphaFoldDB" id="A0A0N8GT11"/>
<evidence type="ECO:0000259" key="4">
    <source>
        <dbReference type="SMART" id="SM00470"/>
    </source>
</evidence>
<keyword evidence="2" id="KW-0159">Chromosome partition</keyword>
<evidence type="ECO:0000313" key="6">
    <source>
        <dbReference type="Proteomes" id="UP000050501"/>
    </source>
</evidence>
<dbReference type="SUPFAM" id="SSF110849">
    <property type="entry name" value="ParB/Sulfiredoxin"/>
    <property type="match status" value="1"/>
</dbReference>
<dbReference type="RefSeq" id="WP_062417536.1">
    <property type="nucleotide sequence ID" value="NZ_DF967974.1"/>
</dbReference>
<dbReference type="Pfam" id="PF23552">
    <property type="entry name" value="ParB_C"/>
    <property type="match status" value="1"/>
</dbReference>
<proteinExistence type="inferred from homology"/>
<dbReference type="FunFam" id="3.90.1530.30:FF:000001">
    <property type="entry name" value="Chromosome partitioning protein ParB"/>
    <property type="match status" value="1"/>
</dbReference>
<dbReference type="GO" id="GO:0007059">
    <property type="term" value="P:chromosome segregation"/>
    <property type="evidence" value="ECO:0007669"/>
    <property type="project" value="UniProtKB-KW"/>
</dbReference>
<dbReference type="InterPro" id="IPR036086">
    <property type="entry name" value="ParB/Sulfiredoxin_sf"/>
</dbReference>
<gene>
    <name evidence="5" type="ORF">ADN01_02275</name>
</gene>
<dbReference type="CDD" id="cd16393">
    <property type="entry name" value="SPO0J_N"/>
    <property type="match status" value="1"/>
</dbReference>
<keyword evidence="6" id="KW-1185">Reference proteome</keyword>